<evidence type="ECO:0000256" key="1">
    <source>
        <dbReference type="SAM" id="SignalP"/>
    </source>
</evidence>
<evidence type="ECO:0000313" key="4">
    <source>
        <dbReference type="Proteomes" id="UP000603352"/>
    </source>
</evidence>
<accession>A0ABQ1I6X8</accession>
<feature type="chain" id="PRO_5045161412" description="Beta-lactamase-related domain-containing protein" evidence="1">
    <location>
        <begin position="31"/>
        <end position="409"/>
    </location>
</feature>
<reference evidence="4" key="1">
    <citation type="journal article" date="2019" name="Int. J. Syst. Evol. Microbiol.">
        <title>The Global Catalogue of Microorganisms (GCM) 10K type strain sequencing project: providing services to taxonomists for standard genome sequencing and annotation.</title>
        <authorList>
            <consortium name="The Broad Institute Genomics Platform"/>
            <consortium name="The Broad Institute Genome Sequencing Center for Infectious Disease"/>
            <person name="Wu L."/>
            <person name="Ma J."/>
        </authorList>
    </citation>
    <scope>NUCLEOTIDE SEQUENCE [LARGE SCALE GENOMIC DNA]</scope>
    <source>
        <strain evidence="4">CGMCC 1.10188</strain>
    </source>
</reference>
<feature type="domain" description="Beta-lactamase-related" evidence="2">
    <location>
        <begin position="38"/>
        <end position="389"/>
    </location>
</feature>
<dbReference type="EMBL" id="BMDZ01000001">
    <property type="protein sequence ID" value="GGB22914.1"/>
    <property type="molecule type" value="Genomic_DNA"/>
</dbReference>
<evidence type="ECO:0000313" key="3">
    <source>
        <dbReference type="EMBL" id="GGB22914.1"/>
    </source>
</evidence>
<dbReference type="InterPro" id="IPR050789">
    <property type="entry name" value="Diverse_Enzym_Activities"/>
</dbReference>
<feature type="signal peptide" evidence="1">
    <location>
        <begin position="1"/>
        <end position="30"/>
    </location>
</feature>
<dbReference type="Gene3D" id="3.40.710.10">
    <property type="entry name" value="DD-peptidase/beta-lactamase superfamily"/>
    <property type="match status" value="1"/>
</dbReference>
<dbReference type="PANTHER" id="PTHR43283:SF3">
    <property type="entry name" value="BETA-LACTAMASE FAMILY PROTEIN (AFU_ORTHOLOGUE AFUA_5G07500)"/>
    <property type="match status" value="1"/>
</dbReference>
<dbReference type="PANTHER" id="PTHR43283">
    <property type="entry name" value="BETA-LACTAMASE-RELATED"/>
    <property type="match status" value="1"/>
</dbReference>
<protein>
    <recommendedName>
        <fullName evidence="2">Beta-lactamase-related domain-containing protein</fullName>
    </recommendedName>
</protein>
<name>A0ABQ1I6X8_9PROT</name>
<comment type="caution">
    <text evidence="3">The sequence shown here is derived from an EMBL/GenBank/DDBJ whole genome shotgun (WGS) entry which is preliminary data.</text>
</comment>
<organism evidence="3 4">
    <name type="scientific">Tistrella bauzanensis</name>
    <dbReference type="NCBI Taxonomy" id="657419"/>
    <lineage>
        <taxon>Bacteria</taxon>
        <taxon>Pseudomonadati</taxon>
        <taxon>Pseudomonadota</taxon>
        <taxon>Alphaproteobacteria</taxon>
        <taxon>Geminicoccales</taxon>
        <taxon>Geminicoccaceae</taxon>
        <taxon>Tistrella</taxon>
    </lineage>
</organism>
<keyword evidence="1" id="KW-0732">Signal</keyword>
<evidence type="ECO:0000259" key="2">
    <source>
        <dbReference type="Pfam" id="PF00144"/>
    </source>
</evidence>
<dbReference type="SUPFAM" id="SSF56601">
    <property type="entry name" value="beta-lactamase/transpeptidase-like"/>
    <property type="match status" value="1"/>
</dbReference>
<dbReference type="Pfam" id="PF00144">
    <property type="entry name" value="Beta-lactamase"/>
    <property type="match status" value="1"/>
</dbReference>
<dbReference type="InterPro" id="IPR001466">
    <property type="entry name" value="Beta-lactam-related"/>
</dbReference>
<dbReference type="RefSeq" id="WP_188573914.1">
    <property type="nucleotide sequence ID" value="NZ_BMDZ01000001.1"/>
</dbReference>
<gene>
    <name evidence="3" type="ORF">GCM10011505_00140</name>
</gene>
<keyword evidence="4" id="KW-1185">Reference proteome</keyword>
<dbReference type="Proteomes" id="UP000603352">
    <property type="component" value="Unassembled WGS sequence"/>
</dbReference>
<dbReference type="InterPro" id="IPR012338">
    <property type="entry name" value="Beta-lactam/transpept-like"/>
</dbReference>
<sequence length="409" mass="41591">MRMISSAAATAAVMLPLALNAAGAAMPAIADPALAGRLDAVVDAAVAEGRIAGTVVLVARDGRLVYHRAAGHLDREAGIPMPEDAIFRFASVSKPFVATAVLALADAGTVALDSPVTRYLPGFRPRLADGSAPVITLRHLLSHTSGLSYGFFETADGPYHRAGVSDGMDQPGLSLADNLDRLASVPLVFAPGTGWRYSLGIDVAGAAIAAATGEPLPDLVRRLVTAPLGATDTGFSVADAARLAVPYVDGVPVPRRMAEHEDLAFAASAITFAPDRALNPDAWPSSGAGMAGTAADVLALLEAIRQGGAPVLTSAGAQAFTSPATGDLPIDVTGPGWSFGLGASVLTDPALAGSPQSPGSWSWGGVYGHSWFVDPVRKLVVVAMTNTTLAGMTGAWPDALRDAVYAAGD</sequence>
<proteinExistence type="predicted"/>